<proteinExistence type="predicted"/>
<name>A0A1I8AKD8_9BILA</name>
<dbReference type="Proteomes" id="UP000095287">
    <property type="component" value="Unplaced"/>
</dbReference>
<dbReference type="AlphaFoldDB" id="A0A1I8AKD8"/>
<keyword evidence="1" id="KW-1185">Reference proteome</keyword>
<reference evidence="2" key="1">
    <citation type="submission" date="2016-11" db="UniProtKB">
        <authorList>
            <consortium name="WormBaseParasite"/>
        </authorList>
    </citation>
    <scope>IDENTIFICATION</scope>
</reference>
<evidence type="ECO:0000313" key="2">
    <source>
        <dbReference type="WBParaSite" id="L893_g6688.t1"/>
    </source>
</evidence>
<organism evidence="1 2">
    <name type="scientific">Steinernema glaseri</name>
    <dbReference type="NCBI Taxonomy" id="37863"/>
    <lineage>
        <taxon>Eukaryota</taxon>
        <taxon>Metazoa</taxon>
        <taxon>Ecdysozoa</taxon>
        <taxon>Nematoda</taxon>
        <taxon>Chromadorea</taxon>
        <taxon>Rhabditida</taxon>
        <taxon>Tylenchina</taxon>
        <taxon>Panagrolaimomorpha</taxon>
        <taxon>Strongyloidoidea</taxon>
        <taxon>Steinernematidae</taxon>
        <taxon>Steinernema</taxon>
    </lineage>
</organism>
<sequence>MTDLLLHYLSYQNPQLIHGGLVAPRMVIEISSAKIVRWSKEELIAIELCDGAGFCLGQEETPVSNKTQNNHSPGVKKETSINFSDVSLLMHRSHQGNSSTKRQQQ</sequence>
<protein>
    <submittedName>
        <fullName evidence="2">Uncharacterized protein</fullName>
    </submittedName>
</protein>
<accession>A0A1I8AKD8</accession>
<evidence type="ECO:0000313" key="1">
    <source>
        <dbReference type="Proteomes" id="UP000095287"/>
    </source>
</evidence>
<dbReference type="WBParaSite" id="L893_g6688.t1">
    <property type="protein sequence ID" value="L893_g6688.t1"/>
    <property type="gene ID" value="L893_g6688"/>
</dbReference>